<protein>
    <submittedName>
        <fullName evidence="2">DUF881 domain-containing protein</fullName>
    </submittedName>
</protein>
<dbReference type="InterPro" id="IPR010273">
    <property type="entry name" value="DUF881"/>
</dbReference>
<name>A0A367YTZ1_9ACTN</name>
<reference evidence="2 3" key="1">
    <citation type="submission" date="2018-07" db="EMBL/GenBank/DDBJ databases">
        <title>Desertimonas flava gen. nov. sp. nov.</title>
        <authorList>
            <person name="Liu S."/>
        </authorList>
    </citation>
    <scope>NUCLEOTIDE SEQUENCE [LARGE SCALE GENOMIC DNA]</scope>
    <source>
        <strain evidence="2 3">16Sb5-5</strain>
    </source>
</reference>
<comment type="caution">
    <text evidence="2">The sequence shown here is derived from an EMBL/GenBank/DDBJ whole genome shotgun (WGS) entry which is preliminary data.</text>
</comment>
<dbReference type="EMBL" id="QOUI01000011">
    <property type="protein sequence ID" value="RCK68492.1"/>
    <property type="molecule type" value="Genomic_DNA"/>
</dbReference>
<dbReference type="Proteomes" id="UP000252770">
    <property type="component" value="Unassembled WGS sequence"/>
</dbReference>
<proteinExistence type="inferred from homology"/>
<dbReference type="AlphaFoldDB" id="A0A367YTZ1"/>
<dbReference type="Gene3D" id="3.30.70.1880">
    <property type="entry name" value="Protein of unknown function DUF881"/>
    <property type="match status" value="1"/>
</dbReference>
<comment type="similarity">
    <text evidence="1">Belongs to the UPF0749 family.</text>
</comment>
<dbReference type="PANTHER" id="PTHR37313">
    <property type="entry name" value="UPF0749 PROTEIN RV1825"/>
    <property type="match status" value="1"/>
</dbReference>
<sequence length="217" mass="22880">MITVSAINARGTDLRPERHTELIDLVRSEAARSQALAEQVAALRSEIDELAASTGDDAAVDDLAELDRLAGLEPVAGPGVTVTLTDAPLSVDPPDVDGDLLVVHQQDIQAVVNVLWRGGAEAMTIQGQRVISTTGIKCVGNTVVLHGVPYAPPYVISAIGDSEALESALDRSAYLDVYADYVDAYGLGYEQRVEPELRLAGFNGASTLEWATPAGVD</sequence>
<evidence type="ECO:0000256" key="1">
    <source>
        <dbReference type="ARBA" id="ARBA00009108"/>
    </source>
</evidence>
<gene>
    <name evidence="2" type="ORF">DT076_15835</name>
</gene>
<dbReference type="GO" id="GO:0005886">
    <property type="term" value="C:plasma membrane"/>
    <property type="evidence" value="ECO:0007669"/>
    <property type="project" value="TreeGrafter"/>
</dbReference>
<dbReference type="Pfam" id="PF05949">
    <property type="entry name" value="DUF881"/>
    <property type="match status" value="1"/>
</dbReference>
<evidence type="ECO:0000313" key="2">
    <source>
        <dbReference type="EMBL" id="RCK68492.1"/>
    </source>
</evidence>
<organism evidence="2 3">
    <name type="scientific">Desertihabitans brevis</name>
    <dbReference type="NCBI Taxonomy" id="2268447"/>
    <lineage>
        <taxon>Bacteria</taxon>
        <taxon>Bacillati</taxon>
        <taxon>Actinomycetota</taxon>
        <taxon>Actinomycetes</taxon>
        <taxon>Propionibacteriales</taxon>
        <taxon>Propionibacteriaceae</taxon>
        <taxon>Desertihabitans</taxon>
    </lineage>
</organism>
<evidence type="ECO:0000313" key="3">
    <source>
        <dbReference type="Proteomes" id="UP000252770"/>
    </source>
</evidence>
<dbReference type="PANTHER" id="PTHR37313:SF4">
    <property type="entry name" value="CONSERVED MEMBRANE PROTEIN-RELATED"/>
    <property type="match status" value="1"/>
</dbReference>
<keyword evidence="3" id="KW-1185">Reference proteome</keyword>
<accession>A0A367YTZ1</accession>